<dbReference type="Pfam" id="PF00441">
    <property type="entry name" value="Acyl-CoA_dh_1"/>
    <property type="match status" value="1"/>
</dbReference>
<evidence type="ECO:0000256" key="9">
    <source>
        <dbReference type="ARBA" id="ARBA00039033"/>
    </source>
</evidence>
<keyword evidence="5" id="KW-0809">Transit peptide</keyword>
<gene>
    <name evidence="15" type="ORF">BSL82_08505</name>
</gene>
<keyword evidence="16" id="KW-1185">Reference proteome</keyword>
<proteinExistence type="inferred from homology"/>
<sequence length="400" mass="43448">MRNSMADLESLPFDWADPFALDAQLSDEERMVRDTAEAYAAEKLLPRVKHAYLEEQFDREIMNEMGALGLLGATVSPEYGGAGLNYVSYGLIARAVERVDSGYRSAMSVQSSLVMHPIAAYGSEEQKKKYLPRLASGEWVGCFGLTEPDAGSDPGSMRTRAKKVDGGYLLSGAKMWITNSPIADVFVVWAKSDAHDGKIRGFLLEKGMAGLSAPKIREKLSLRASVTGEIVMDNVEVPEANLLPQIQGLGGPFGCLNRARYGIAWGSMGAAEACFHAARAYTLERKQFNRPLAATQLVQLKLANMVTEIAMGLQAALRVGRRLDEGELVPETISLIKRNNCGKALEIARIARDMHGGNGISAEFQVMRHAANLETVNTYEGTHDVHALILGRAITGIAAF</sequence>
<evidence type="ECO:0000256" key="8">
    <source>
        <dbReference type="ARBA" id="ARBA00037927"/>
    </source>
</evidence>
<dbReference type="PANTHER" id="PTHR42807">
    <property type="entry name" value="GLUTARYL-COA DEHYDROGENASE, MITOCHONDRIAL"/>
    <property type="match status" value="1"/>
</dbReference>
<dbReference type="InterPro" id="IPR006091">
    <property type="entry name" value="Acyl-CoA_Oxase/DH_mid-dom"/>
</dbReference>
<dbReference type="GO" id="GO:0000062">
    <property type="term" value="F:fatty-acyl-CoA binding"/>
    <property type="evidence" value="ECO:0007669"/>
    <property type="project" value="TreeGrafter"/>
</dbReference>
<feature type="domain" description="Acyl-CoA dehydrogenase/oxidase N-terminal" evidence="14">
    <location>
        <begin position="26"/>
        <end position="138"/>
    </location>
</feature>
<evidence type="ECO:0000256" key="5">
    <source>
        <dbReference type="ARBA" id="ARBA00022946"/>
    </source>
</evidence>
<protein>
    <recommendedName>
        <fullName evidence="9">glutaryl-CoA dehydrogenase (ETF)</fullName>
        <ecNumber evidence="9">1.3.8.6</ecNumber>
    </recommendedName>
</protein>
<evidence type="ECO:0000256" key="1">
    <source>
        <dbReference type="ARBA" id="ARBA00001974"/>
    </source>
</evidence>
<dbReference type="GO" id="GO:0046949">
    <property type="term" value="P:fatty-acyl-CoA biosynthetic process"/>
    <property type="evidence" value="ECO:0007669"/>
    <property type="project" value="TreeGrafter"/>
</dbReference>
<dbReference type="Gene3D" id="1.20.140.10">
    <property type="entry name" value="Butyryl-CoA Dehydrogenase, subunit A, domain 3"/>
    <property type="match status" value="1"/>
</dbReference>
<dbReference type="InterPro" id="IPR052033">
    <property type="entry name" value="Glutaryl-CoA_DH_mitochondrial"/>
</dbReference>
<dbReference type="InterPro" id="IPR046373">
    <property type="entry name" value="Acyl-CoA_Oxase/DH_mid-dom_sf"/>
</dbReference>
<accession>A0A1L3ZUQ5</accession>
<comment type="pathway">
    <text evidence="8">Amino-acid metabolism; tryptophan metabolism.</text>
</comment>
<dbReference type="InterPro" id="IPR009075">
    <property type="entry name" value="AcylCo_DH/oxidase_C"/>
</dbReference>
<feature type="domain" description="Acyl-CoA oxidase/dehydrogenase middle" evidence="13">
    <location>
        <begin position="142"/>
        <end position="235"/>
    </location>
</feature>
<dbReference type="FunFam" id="1.10.540.10:FF:000003">
    <property type="entry name" value="glutaryl-CoA dehydrogenase, mitochondrial"/>
    <property type="match status" value="1"/>
</dbReference>
<comment type="cofactor">
    <cofactor evidence="1 11">
        <name>FAD</name>
        <dbReference type="ChEBI" id="CHEBI:57692"/>
    </cofactor>
</comment>
<dbReference type="FunFam" id="1.20.140.10:FF:000006">
    <property type="entry name" value="Glutaryl-CoA dehydrogenase, mitochondrial"/>
    <property type="match status" value="1"/>
</dbReference>
<comment type="similarity">
    <text evidence="2 11">Belongs to the acyl-CoA dehydrogenase family.</text>
</comment>
<dbReference type="SUPFAM" id="SSF56645">
    <property type="entry name" value="Acyl-CoA dehydrogenase NM domain-like"/>
    <property type="match status" value="1"/>
</dbReference>
<dbReference type="PROSITE" id="PS00073">
    <property type="entry name" value="ACYL_COA_DH_2"/>
    <property type="match status" value="1"/>
</dbReference>
<dbReference type="KEGG" id="sphj:BSL82_08505"/>
<dbReference type="PANTHER" id="PTHR42807:SF1">
    <property type="entry name" value="GLUTARYL-COA DEHYDROGENASE, MITOCHONDRIAL"/>
    <property type="match status" value="1"/>
</dbReference>
<feature type="domain" description="Acyl-CoA dehydrogenase/oxidase C-terminal" evidence="12">
    <location>
        <begin position="254"/>
        <end position="394"/>
    </location>
</feature>
<organism evidence="15 16">
    <name type="scientific">Tardibacter chloracetimidivorans</name>
    <dbReference type="NCBI Taxonomy" id="1921510"/>
    <lineage>
        <taxon>Bacteria</taxon>
        <taxon>Pseudomonadati</taxon>
        <taxon>Pseudomonadota</taxon>
        <taxon>Alphaproteobacteria</taxon>
        <taxon>Sphingomonadales</taxon>
        <taxon>Sphingomonadaceae</taxon>
        <taxon>Tardibacter</taxon>
    </lineage>
</organism>
<comment type="catalytic activity">
    <reaction evidence="10">
        <text>glutaryl-CoA + oxidized [electron-transfer flavoprotein] + 2 H(+) = (2E)-butenoyl-CoA + reduced [electron-transfer flavoprotein] + CO2</text>
        <dbReference type="Rhea" id="RHEA:13389"/>
        <dbReference type="Rhea" id="RHEA-COMP:10685"/>
        <dbReference type="Rhea" id="RHEA-COMP:10686"/>
        <dbReference type="ChEBI" id="CHEBI:15378"/>
        <dbReference type="ChEBI" id="CHEBI:16526"/>
        <dbReference type="ChEBI" id="CHEBI:57332"/>
        <dbReference type="ChEBI" id="CHEBI:57378"/>
        <dbReference type="ChEBI" id="CHEBI:57692"/>
        <dbReference type="ChEBI" id="CHEBI:58307"/>
        <dbReference type="EC" id="1.3.8.6"/>
    </reaction>
</comment>
<evidence type="ECO:0000256" key="11">
    <source>
        <dbReference type="RuleBase" id="RU362125"/>
    </source>
</evidence>
<dbReference type="AlphaFoldDB" id="A0A1L3ZUQ5"/>
<evidence type="ECO:0000256" key="3">
    <source>
        <dbReference type="ARBA" id="ARBA00022630"/>
    </source>
</evidence>
<evidence type="ECO:0000256" key="6">
    <source>
        <dbReference type="ARBA" id="ARBA00023002"/>
    </source>
</evidence>
<keyword evidence="6 11" id="KW-0560">Oxidoreductase</keyword>
<dbReference type="Pfam" id="PF02770">
    <property type="entry name" value="Acyl-CoA_dh_M"/>
    <property type="match status" value="1"/>
</dbReference>
<evidence type="ECO:0000259" key="14">
    <source>
        <dbReference type="Pfam" id="PF02771"/>
    </source>
</evidence>
<dbReference type="GO" id="GO:0004361">
    <property type="term" value="F:glutaryl-CoA dehydrogenase activity"/>
    <property type="evidence" value="ECO:0007669"/>
    <property type="project" value="UniProtKB-EC"/>
</dbReference>
<evidence type="ECO:0000259" key="13">
    <source>
        <dbReference type="Pfam" id="PF02770"/>
    </source>
</evidence>
<evidence type="ECO:0000256" key="2">
    <source>
        <dbReference type="ARBA" id="ARBA00009347"/>
    </source>
</evidence>
<dbReference type="Gene3D" id="1.10.540.10">
    <property type="entry name" value="Acyl-CoA dehydrogenase/oxidase, N-terminal domain"/>
    <property type="match status" value="1"/>
</dbReference>
<evidence type="ECO:0000256" key="7">
    <source>
        <dbReference type="ARBA" id="ARBA00037899"/>
    </source>
</evidence>
<dbReference type="PROSITE" id="PS00072">
    <property type="entry name" value="ACYL_COA_DH_1"/>
    <property type="match status" value="1"/>
</dbReference>
<evidence type="ECO:0000313" key="16">
    <source>
        <dbReference type="Proteomes" id="UP000182063"/>
    </source>
</evidence>
<dbReference type="InterPro" id="IPR037069">
    <property type="entry name" value="AcylCoA_DH/ox_N_sf"/>
</dbReference>
<dbReference type="Gene3D" id="2.40.110.10">
    <property type="entry name" value="Butyryl-CoA Dehydrogenase, subunit A, domain 2"/>
    <property type="match status" value="1"/>
</dbReference>
<dbReference type="InterPro" id="IPR013786">
    <property type="entry name" value="AcylCoA_DH/ox_N"/>
</dbReference>
<dbReference type="InterPro" id="IPR009100">
    <property type="entry name" value="AcylCoA_DH/oxidase_NM_dom_sf"/>
</dbReference>
<dbReference type="GO" id="GO:0033539">
    <property type="term" value="P:fatty acid beta-oxidation using acyl-CoA dehydrogenase"/>
    <property type="evidence" value="ECO:0007669"/>
    <property type="project" value="TreeGrafter"/>
</dbReference>
<dbReference type="CDD" id="cd01151">
    <property type="entry name" value="GCD"/>
    <property type="match status" value="1"/>
</dbReference>
<name>A0A1L3ZUQ5_9SPHN</name>
<comment type="pathway">
    <text evidence="7">Amino-acid metabolism; lysine degradation.</text>
</comment>
<dbReference type="Proteomes" id="UP000182063">
    <property type="component" value="Chromosome"/>
</dbReference>
<dbReference type="Pfam" id="PF02771">
    <property type="entry name" value="Acyl-CoA_dh_N"/>
    <property type="match status" value="1"/>
</dbReference>
<dbReference type="InterPro" id="IPR036250">
    <property type="entry name" value="AcylCo_DH-like_C"/>
</dbReference>
<dbReference type="InterPro" id="IPR006089">
    <property type="entry name" value="Acyl-CoA_DH_CS"/>
</dbReference>
<evidence type="ECO:0000256" key="4">
    <source>
        <dbReference type="ARBA" id="ARBA00022827"/>
    </source>
</evidence>
<evidence type="ECO:0000256" key="10">
    <source>
        <dbReference type="ARBA" id="ARBA00049493"/>
    </source>
</evidence>
<dbReference type="EC" id="1.3.8.6" evidence="9"/>
<evidence type="ECO:0000313" key="15">
    <source>
        <dbReference type="EMBL" id="API59347.1"/>
    </source>
</evidence>
<reference evidence="16" key="1">
    <citation type="submission" date="2016-11" db="EMBL/GenBank/DDBJ databases">
        <title>Complete Genome Sequence of alachlor-degrading Sphingomonas sp. strain JJ-A5.</title>
        <authorList>
            <person name="Lee H."/>
            <person name="Ka J.-O."/>
        </authorList>
    </citation>
    <scope>NUCLEOTIDE SEQUENCE [LARGE SCALE GENOMIC DNA]</scope>
    <source>
        <strain evidence="16">JJ-A5</strain>
    </source>
</reference>
<keyword evidence="3 11" id="KW-0285">Flavoprotein</keyword>
<dbReference type="FunFam" id="2.40.110.10:FF:000008">
    <property type="entry name" value="Glutaryl-CoA dehydrogenase, mitochondrial"/>
    <property type="match status" value="1"/>
</dbReference>
<dbReference type="OrthoDB" id="9780544at2"/>
<dbReference type="GO" id="GO:0050660">
    <property type="term" value="F:flavin adenine dinucleotide binding"/>
    <property type="evidence" value="ECO:0007669"/>
    <property type="project" value="InterPro"/>
</dbReference>
<dbReference type="EMBL" id="CP018221">
    <property type="protein sequence ID" value="API59347.1"/>
    <property type="molecule type" value="Genomic_DNA"/>
</dbReference>
<dbReference type="SUPFAM" id="SSF47203">
    <property type="entry name" value="Acyl-CoA dehydrogenase C-terminal domain-like"/>
    <property type="match status" value="1"/>
</dbReference>
<evidence type="ECO:0000259" key="12">
    <source>
        <dbReference type="Pfam" id="PF00441"/>
    </source>
</evidence>
<dbReference type="STRING" id="1921510.BSL82_08505"/>
<keyword evidence="4 11" id="KW-0274">FAD</keyword>